<sequence>MNFNNSFLERLRWKIKCIENKLTTYRLVTNETQIVDTEYGKIKGVKRLNVYDESFYSFEGIPYAQPPLGELRFKAPQRPVPWEGVKDCVTAAPKSVQTDIISGKSTGSEDCLYLNVYTNNLNPEKKRPVMVFLHGGGFICGEANENYYGGDYFIKKDVILVTVQYRLGILGFLSLKSEDLNIPGNAALKDIVMALRWVKNNCTNFGGDPDNITLFGESAGSASTHYMMITEQTRGLFHRAILMSGTAMCIWAHTECQHRAFAIAKRLGYKGEDNDKDVLEFLMKAHPYQMAKEEHLVLTPEELADKKMFAFGPTTEPYQTADCVLPKAPREMVKTAWGNSIPTMIGNTSYEGLLFLPFPKYYPHLLKELETFESYVPTELVEGQRNSAETLKLATVLKKMYVNGETPTAENFMELCSYFYFLVPMHRFLQLRFHHTAGTPIYLYRFDFDSEELYNYFRIMRHGRGVKGVSHGDELTYLFWNLLSKRMPKESRDYKTIDRMVSIWTQFAITGNPNNPNIDGMANVTWDPLKKSDEVYKCLNISDDLKVIDLPEMSKIKQWESIFSKKKDLF</sequence>
<dbReference type="SUPFAM" id="SSF53474">
    <property type="entry name" value="alpha/beta-Hydrolases"/>
    <property type="match status" value="1"/>
</dbReference>
<dbReference type="Pfam" id="PF00135">
    <property type="entry name" value="COesterase"/>
    <property type="match status" value="1"/>
</dbReference>
<evidence type="ECO:0000256" key="4">
    <source>
        <dbReference type="ARBA" id="ARBA00023157"/>
    </source>
</evidence>
<dbReference type="OrthoDB" id="19653at2759"/>
<gene>
    <name evidence="8" type="primary">106093605</name>
</gene>
<dbReference type="Gene3D" id="3.40.50.1820">
    <property type="entry name" value="alpha/beta hydrolase"/>
    <property type="match status" value="1"/>
</dbReference>
<reference evidence="8" key="1">
    <citation type="submission" date="2020-05" db="UniProtKB">
        <authorList>
            <consortium name="EnsemblMetazoa"/>
        </authorList>
    </citation>
    <scope>IDENTIFICATION</scope>
    <source>
        <strain evidence="8">USDA</strain>
    </source>
</reference>
<keyword evidence="9" id="KW-1185">Reference proteome</keyword>
<feature type="domain" description="Carboxylesterase type B" evidence="7">
    <location>
        <begin position="32"/>
        <end position="546"/>
    </location>
</feature>
<dbReference type="PANTHER" id="PTHR43142:SF1">
    <property type="entry name" value="CARBOXYLIC ESTER HYDROLASE"/>
    <property type="match status" value="1"/>
</dbReference>
<keyword evidence="2" id="KW-0719">Serine esterase</keyword>
<dbReference type="GO" id="GO:0052689">
    <property type="term" value="F:carboxylic ester hydrolase activity"/>
    <property type="evidence" value="ECO:0007669"/>
    <property type="project" value="UniProtKB-KW"/>
</dbReference>
<organism evidence="8 9">
    <name type="scientific">Stomoxys calcitrans</name>
    <name type="common">Stable fly</name>
    <name type="synonym">Conops calcitrans</name>
    <dbReference type="NCBI Taxonomy" id="35570"/>
    <lineage>
        <taxon>Eukaryota</taxon>
        <taxon>Metazoa</taxon>
        <taxon>Ecdysozoa</taxon>
        <taxon>Arthropoda</taxon>
        <taxon>Hexapoda</taxon>
        <taxon>Insecta</taxon>
        <taxon>Pterygota</taxon>
        <taxon>Neoptera</taxon>
        <taxon>Endopterygota</taxon>
        <taxon>Diptera</taxon>
        <taxon>Brachycera</taxon>
        <taxon>Muscomorpha</taxon>
        <taxon>Muscoidea</taxon>
        <taxon>Muscidae</taxon>
        <taxon>Stomoxys</taxon>
    </lineage>
</organism>
<evidence type="ECO:0000259" key="7">
    <source>
        <dbReference type="Pfam" id="PF00135"/>
    </source>
</evidence>
<dbReference type="EC" id="3.1.1.-" evidence="6"/>
<protein>
    <recommendedName>
        <fullName evidence="6">Carboxylic ester hydrolase</fullName>
        <ecNumber evidence="6">3.1.1.-</ecNumber>
    </recommendedName>
</protein>
<dbReference type="EnsemblMetazoa" id="SCAU005062-RA">
    <property type="protein sequence ID" value="SCAU005062-PA"/>
    <property type="gene ID" value="SCAU005062"/>
</dbReference>
<keyword evidence="5" id="KW-0325">Glycoprotein</keyword>
<name>A0A1I8P5R0_STOCA</name>
<evidence type="ECO:0000256" key="1">
    <source>
        <dbReference type="ARBA" id="ARBA00005964"/>
    </source>
</evidence>
<dbReference type="InterPro" id="IPR019826">
    <property type="entry name" value="Carboxylesterase_B_AS"/>
</dbReference>
<dbReference type="PROSITE" id="PS00122">
    <property type="entry name" value="CARBOXYLESTERASE_B_1"/>
    <property type="match status" value="1"/>
</dbReference>
<dbReference type="STRING" id="35570.A0A1I8P5R0"/>
<dbReference type="AlphaFoldDB" id="A0A1I8P5R0"/>
<dbReference type="InterPro" id="IPR029058">
    <property type="entry name" value="AB_hydrolase_fold"/>
</dbReference>
<comment type="similarity">
    <text evidence="1 6">Belongs to the type-B carboxylesterase/lipase family.</text>
</comment>
<keyword evidence="4" id="KW-1015">Disulfide bond</keyword>
<evidence type="ECO:0000256" key="2">
    <source>
        <dbReference type="ARBA" id="ARBA00022487"/>
    </source>
</evidence>
<keyword evidence="3 6" id="KW-0378">Hydrolase</keyword>
<dbReference type="FunFam" id="3.40.50.1820:FF:000092">
    <property type="entry name" value="Carboxylic ester hydrolase"/>
    <property type="match status" value="1"/>
</dbReference>
<proteinExistence type="inferred from homology"/>
<dbReference type="InterPro" id="IPR002018">
    <property type="entry name" value="CarbesteraseB"/>
</dbReference>
<dbReference type="Proteomes" id="UP000095300">
    <property type="component" value="Unassembled WGS sequence"/>
</dbReference>
<evidence type="ECO:0000256" key="6">
    <source>
        <dbReference type="RuleBase" id="RU361235"/>
    </source>
</evidence>
<evidence type="ECO:0000256" key="5">
    <source>
        <dbReference type="ARBA" id="ARBA00023180"/>
    </source>
</evidence>
<accession>A0A1I8P5R0</accession>
<dbReference type="KEGG" id="scac:106093605"/>
<evidence type="ECO:0000256" key="3">
    <source>
        <dbReference type="ARBA" id="ARBA00022801"/>
    </source>
</evidence>
<evidence type="ECO:0000313" key="8">
    <source>
        <dbReference type="EnsemblMetazoa" id="SCAU005062-PA"/>
    </source>
</evidence>
<dbReference type="PANTHER" id="PTHR43142">
    <property type="entry name" value="CARBOXYLIC ESTER HYDROLASE"/>
    <property type="match status" value="1"/>
</dbReference>
<evidence type="ECO:0000313" key="9">
    <source>
        <dbReference type="Proteomes" id="UP000095300"/>
    </source>
</evidence>
<dbReference type="VEuPathDB" id="VectorBase:SCAU005062"/>